<feature type="transmembrane region" description="Helical" evidence="1">
    <location>
        <begin position="155"/>
        <end position="180"/>
    </location>
</feature>
<keyword evidence="1" id="KW-0812">Transmembrane</keyword>
<reference evidence="3" key="1">
    <citation type="journal article" date="2019" name="Int. J. Syst. Evol. Microbiol.">
        <title>The Global Catalogue of Microorganisms (GCM) 10K type strain sequencing project: providing services to taxonomists for standard genome sequencing and annotation.</title>
        <authorList>
            <consortium name="The Broad Institute Genomics Platform"/>
            <consortium name="The Broad Institute Genome Sequencing Center for Infectious Disease"/>
            <person name="Wu L."/>
            <person name="Ma J."/>
        </authorList>
    </citation>
    <scope>NUCLEOTIDE SEQUENCE [LARGE SCALE GENOMIC DNA]</scope>
    <source>
        <strain evidence="3">KCTC 52344</strain>
    </source>
</reference>
<name>A0ABW5J914_9BACT</name>
<dbReference type="Proteomes" id="UP001597510">
    <property type="component" value="Unassembled WGS sequence"/>
</dbReference>
<feature type="transmembrane region" description="Helical" evidence="1">
    <location>
        <begin position="192"/>
        <end position="211"/>
    </location>
</feature>
<proteinExistence type="predicted"/>
<protein>
    <submittedName>
        <fullName evidence="2">Uncharacterized protein</fullName>
    </submittedName>
</protein>
<evidence type="ECO:0000313" key="2">
    <source>
        <dbReference type="EMBL" id="MFD2522532.1"/>
    </source>
</evidence>
<feature type="transmembrane region" description="Helical" evidence="1">
    <location>
        <begin position="94"/>
        <end position="117"/>
    </location>
</feature>
<comment type="caution">
    <text evidence="2">The sequence shown here is derived from an EMBL/GenBank/DDBJ whole genome shotgun (WGS) entry which is preliminary data.</text>
</comment>
<accession>A0ABW5J914</accession>
<organism evidence="2 3">
    <name type="scientific">Emticicia soli</name>
    <dbReference type="NCBI Taxonomy" id="2027878"/>
    <lineage>
        <taxon>Bacteria</taxon>
        <taxon>Pseudomonadati</taxon>
        <taxon>Bacteroidota</taxon>
        <taxon>Cytophagia</taxon>
        <taxon>Cytophagales</taxon>
        <taxon>Leadbetterellaceae</taxon>
        <taxon>Emticicia</taxon>
    </lineage>
</organism>
<keyword evidence="1" id="KW-0472">Membrane</keyword>
<feature type="transmembrane region" description="Helical" evidence="1">
    <location>
        <begin position="65"/>
        <end position="82"/>
    </location>
</feature>
<gene>
    <name evidence="2" type="ORF">ACFSR2_16660</name>
</gene>
<keyword evidence="3" id="KW-1185">Reference proteome</keyword>
<evidence type="ECO:0000313" key="3">
    <source>
        <dbReference type="Proteomes" id="UP001597510"/>
    </source>
</evidence>
<sequence>MFKAITTWLVTYASFVLFFPIAVAIYRRKYMKKELKVMCYYLAFVLIFQLIAIVVSAVFKTNNLPFLHFYTVVEFGIISWFYKEYLGAFLNTKLIYGIFVLFTALAILNVIFVQSIFEYNSYPRGLECLFVVFYAITAYYKIIKSLEIISIEKSPLFWINAGFLFYFAGSLFLFVLGNLILTQDIQLSMLSWAIHACLVALMYVFIGIGLWHSPRQ</sequence>
<feature type="transmembrane region" description="Helical" evidence="1">
    <location>
        <begin position="38"/>
        <end position="59"/>
    </location>
</feature>
<feature type="transmembrane region" description="Helical" evidence="1">
    <location>
        <begin position="6"/>
        <end position="26"/>
    </location>
</feature>
<dbReference type="RefSeq" id="WP_340237485.1">
    <property type="nucleotide sequence ID" value="NZ_JBBEWC010000008.1"/>
</dbReference>
<keyword evidence="1" id="KW-1133">Transmembrane helix</keyword>
<evidence type="ECO:0000256" key="1">
    <source>
        <dbReference type="SAM" id="Phobius"/>
    </source>
</evidence>
<feature type="transmembrane region" description="Helical" evidence="1">
    <location>
        <begin position="123"/>
        <end position="143"/>
    </location>
</feature>
<dbReference type="EMBL" id="JBHULC010000021">
    <property type="protein sequence ID" value="MFD2522532.1"/>
    <property type="molecule type" value="Genomic_DNA"/>
</dbReference>